<reference evidence="7" key="1">
    <citation type="submission" date="2016-10" db="EMBL/GenBank/DDBJ databases">
        <authorList>
            <person name="Varghese N."/>
            <person name="Submissions S."/>
        </authorList>
    </citation>
    <scope>NUCLEOTIDE SEQUENCE [LARGE SCALE GENOMIC DNA]</scope>
    <source>
        <strain evidence="7">DSM 24213</strain>
    </source>
</reference>
<dbReference type="Pfam" id="PF13657">
    <property type="entry name" value="Couple_hipA"/>
    <property type="match status" value="1"/>
</dbReference>
<dbReference type="InterPro" id="IPR017508">
    <property type="entry name" value="HipA_N1"/>
</dbReference>
<dbReference type="NCBIfam" id="TIGR03071">
    <property type="entry name" value="couple_hipA"/>
    <property type="match status" value="1"/>
</dbReference>
<proteinExistence type="inferred from homology"/>
<dbReference type="Proteomes" id="UP000243629">
    <property type="component" value="Unassembled WGS sequence"/>
</dbReference>
<dbReference type="GO" id="GO:0005829">
    <property type="term" value="C:cytosol"/>
    <property type="evidence" value="ECO:0007669"/>
    <property type="project" value="TreeGrafter"/>
</dbReference>
<dbReference type="EMBL" id="FOUI01000007">
    <property type="protein sequence ID" value="SFM52345.1"/>
    <property type="molecule type" value="Genomic_DNA"/>
</dbReference>
<evidence type="ECO:0000256" key="1">
    <source>
        <dbReference type="ARBA" id="ARBA00010164"/>
    </source>
</evidence>
<dbReference type="Gene3D" id="1.10.1070.20">
    <property type="match status" value="1"/>
</dbReference>
<dbReference type="STRING" id="1720063.SAMN05216217_10727"/>
<evidence type="ECO:0000259" key="4">
    <source>
        <dbReference type="Pfam" id="PF07804"/>
    </source>
</evidence>
<dbReference type="PANTHER" id="PTHR37419">
    <property type="entry name" value="SERINE/THREONINE-PROTEIN KINASE TOXIN HIPA"/>
    <property type="match status" value="1"/>
</dbReference>
<evidence type="ECO:0000313" key="7">
    <source>
        <dbReference type="Proteomes" id="UP000243629"/>
    </source>
</evidence>
<dbReference type="AlphaFoldDB" id="A0A1I4RJF8"/>
<keyword evidence="7" id="KW-1185">Reference proteome</keyword>
<protein>
    <submittedName>
        <fullName evidence="6">Serine/threonine-protein kinase HipA</fullName>
    </submittedName>
</protein>
<dbReference type="GO" id="GO:0004674">
    <property type="term" value="F:protein serine/threonine kinase activity"/>
    <property type="evidence" value="ECO:0007669"/>
    <property type="project" value="TreeGrafter"/>
</dbReference>
<dbReference type="InterPro" id="IPR052028">
    <property type="entry name" value="HipA_Ser/Thr_kinase"/>
</dbReference>
<evidence type="ECO:0000313" key="6">
    <source>
        <dbReference type="EMBL" id="SFM52345.1"/>
    </source>
</evidence>
<accession>A0A1I4RJF8</accession>
<dbReference type="InterPro" id="IPR012893">
    <property type="entry name" value="HipA-like_C"/>
</dbReference>
<keyword evidence="2" id="KW-0808">Transferase</keyword>
<gene>
    <name evidence="6" type="ORF">SAMN05216217_10727</name>
</gene>
<dbReference type="Pfam" id="PF07804">
    <property type="entry name" value="HipA_C"/>
    <property type="match status" value="1"/>
</dbReference>
<feature type="domain" description="HipA-like C-terminal" evidence="4">
    <location>
        <begin position="146"/>
        <end position="383"/>
    </location>
</feature>
<evidence type="ECO:0000259" key="5">
    <source>
        <dbReference type="Pfam" id="PF13657"/>
    </source>
</evidence>
<comment type="similarity">
    <text evidence="1">Belongs to the HipA Ser/Thr kinase family.</text>
</comment>
<evidence type="ECO:0000256" key="2">
    <source>
        <dbReference type="ARBA" id="ARBA00022679"/>
    </source>
</evidence>
<organism evidence="6 7">
    <name type="scientific">Halopseudomonas yangmingensis</name>
    <dbReference type="NCBI Taxonomy" id="1720063"/>
    <lineage>
        <taxon>Bacteria</taxon>
        <taxon>Pseudomonadati</taxon>
        <taxon>Pseudomonadota</taxon>
        <taxon>Gammaproteobacteria</taxon>
        <taxon>Pseudomonadales</taxon>
        <taxon>Pseudomonadaceae</taxon>
        <taxon>Halopseudomonas</taxon>
    </lineage>
</organism>
<keyword evidence="3 6" id="KW-0418">Kinase</keyword>
<dbReference type="OrthoDB" id="9805913at2"/>
<dbReference type="PANTHER" id="PTHR37419:SF1">
    <property type="entry name" value="SERINE_THREONINE-PROTEIN KINASE TOXIN HIPA"/>
    <property type="match status" value="1"/>
</dbReference>
<evidence type="ECO:0000256" key="3">
    <source>
        <dbReference type="ARBA" id="ARBA00022777"/>
    </source>
</evidence>
<feature type="domain" description="HipA N-terminal subdomain 1" evidence="5">
    <location>
        <begin position="5"/>
        <end position="106"/>
    </location>
</feature>
<sequence length="433" mass="48591">MDRQLNVWINHTLIGTLSEQNGLWSFAYTQQWLSQPGAYPLCPNLPLQNEPHMDGASLRPVQWYFDNLLPEEGQRQLIARAAHTSVADAFGLLTQFGAESAGSITLLPPEQQPTPGELRALPDEVLSQRIRDMPRVSLAEQAAKRMSLAGAQHKMAIILDGERLLEPTGNMPSTHILKPDHPDLTYAHSVINEWFVMTLAKRMGLQVPEVTRRYIPQPVYLISRFDRRQTPRGWERLHCIDACQLLGLDRAYKYDQGSVQRLLDISKMCNIPAKARLELFRWLVFNILVGNGDAHLKNLSFLVTAKGVNLSPFYDLLSTAVYTTRAFDQNGWPEQVRMAWPVGEEDRITHLNRKNLIAAAEAMGIKASAALASIDKMTSGIQATANQLLEQVVRDNQELAQKQPNLQATLAGETRCLRTIVSIVIAEMCKQLS</sequence>
<dbReference type="RefSeq" id="WP_093475220.1">
    <property type="nucleotide sequence ID" value="NZ_FOUI01000007.1"/>
</dbReference>
<name>A0A1I4RJF8_9GAMM</name>